<evidence type="ECO:0000313" key="7">
    <source>
        <dbReference type="EMBL" id="MBC8207759.1"/>
    </source>
</evidence>
<dbReference type="PANTHER" id="PTHR35791">
    <property type="entry name" value="UPF0754 MEMBRANE PROTEIN YHEB"/>
    <property type="match status" value="1"/>
</dbReference>
<dbReference type="Pfam" id="PF04286">
    <property type="entry name" value="DUF445"/>
    <property type="match status" value="2"/>
</dbReference>
<protein>
    <submittedName>
        <fullName evidence="7">DUF445 family protein</fullName>
    </submittedName>
</protein>
<evidence type="ECO:0000313" key="8">
    <source>
        <dbReference type="Proteomes" id="UP000599024"/>
    </source>
</evidence>
<comment type="similarity">
    <text evidence="2">Belongs to the UPF0754 family.</text>
</comment>
<evidence type="ECO:0000256" key="5">
    <source>
        <dbReference type="ARBA" id="ARBA00023136"/>
    </source>
</evidence>
<keyword evidence="3 6" id="KW-0812">Transmembrane</keyword>
<dbReference type="PANTHER" id="PTHR35791:SF1">
    <property type="entry name" value="UPF0754 MEMBRANE PROTEIN YHEB"/>
    <property type="match status" value="1"/>
</dbReference>
<organism evidence="7 8">
    <name type="scientific">Candidatus Desulfatifera sulfidica</name>
    <dbReference type="NCBI Taxonomy" id="2841691"/>
    <lineage>
        <taxon>Bacteria</taxon>
        <taxon>Pseudomonadati</taxon>
        <taxon>Thermodesulfobacteriota</taxon>
        <taxon>Desulfobulbia</taxon>
        <taxon>Desulfobulbales</taxon>
        <taxon>Desulfobulbaceae</taxon>
        <taxon>Candidatus Desulfatifera</taxon>
    </lineage>
</organism>
<accession>A0A8J6TCS4</accession>
<reference evidence="7 8" key="1">
    <citation type="submission" date="2020-08" db="EMBL/GenBank/DDBJ databases">
        <title>Bridging the membrane lipid divide: bacteria of the FCB group superphylum have the potential to synthesize archaeal ether lipids.</title>
        <authorList>
            <person name="Villanueva L."/>
            <person name="Von Meijenfeldt F.A.B."/>
            <person name="Westbye A.B."/>
            <person name="Yadav S."/>
            <person name="Hopmans E.C."/>
            <person name="Dutilh B.E."/>
            <person name="Sinninghe Damste J.S."/>
        </authorList>
    </citation>
    <scope>NUCLEOTIDE SEQUENCE [LARGE SCALE GENOMIC DNA]</scope>
    <source>
        <strain evidence="7">NIOZ-UU81</strain>
    </source>
</reference>
<dbReference type="GO" id="GO:0012505">
    <property type="term" value="C:endomembrane system"/>
    <property type="evidence" value="ECO:0007669"/>
    <property type="project" value="UniProtKB-SubCell"/>
</dbReference>
<evidence type="ECO:0000256" key="1">
    <source>
        <dbReference type="ARBA" id="ARBA00004308"/>
    </source>
</evidence>
<comment type="subcellular location">
    <subcellularLocation>
        <location evidence="1">Endomembrane system</location>
    </subcellularLocation>
</comment>
<gene>
    <name evidence="7" type="ORF">H8E79_01140</name>
</gene>
<evidence type="ECO:0000256" key="4">
    <source>
        <dbReference type="ARBA" id="ARBA00022989"/>
    </source>
</evidence>
<keyword evidence="4 6" id="KW-1133">Transmembrane helix</keyword>
<name>A0A8J6TCS4_9BACT</name>
<evidence type="ECO:0000256" key="6">
    <source>
        <dbReference type="SAM" id="Phobius"/>
    </source>
</evidence>
<dbReference type="InterPro" id="IPR007383">
    <property type="entry name" value="DUF445"/>
</dbReference>
<dbReference type="Proteomes" id="UP000599024">
    <property type="component" value="Unassembled WGS sequence"/>
</dbReference>
<evidence type="ECO:0000256" key="2">
    <source>
        <dbReference type="ARBA" id="ARBA00008053"/>
    </source>
</evidence>
<keyword evidence="5 6" id="KW-0472">Membrane</keyword>
<sequence>MSPLPPEILTGAVYAAPPLVGAFIGYLTNRVAIRMLFRPLKPWRILGVRIPMTPGVIPSKRHELAQNIGNMVGTHLLTSNEIGAALHREEFQSHLRLMIKTRGDDLLSRDLGPMETVIPQRFHSYLDVAVQALIYRIQEGLYEFISSDRFANLVGQGVDGQFQRILSRDLGDFLSEEERSEIYAFLEQSLARLTESPAMEQWVSSFVKGKIMQALDEEKSLANILPDSLQELIGVTIVGQTPVLLDRLAQLLREPETRNRIVKGVRAGVEHFIASMGPMAGMVGSFLSMEVVETKVREYLDEKDGEISAWLQNEEAQLRVAQILRERSEAFLNRPLNSFVTGQNDERVSQVSELLSEQLLTLMRGAEVRSAVAVLLRDNIETHIQGGKRPLGDVLADFIGENGVRSGREWIREEILTLLRSRRSRRMIQVMVRSLVSAFAARPLGRLAHLVPAGVRDGLYDGLQKMATDVLANEVPGLVDSFNIRKIVCEKVDSLDLMRLERLLLSIMEEQFKYINLFGALLGFTIGCLNLFFIF</sequence>
<feature type="transmembrane region" description="Helical" evidence="6">
    <location>
        <begin position="514"/>
        <end position="534"/>
    </location>
</feature>
<evidence type="ECO:0000256" key="3">
    <source>
        <dbReference type="ARBA" id="ARBA00022692"/>
    </source>
</evidence>
<comment type="caution">
    <text evidence="7">The sequence shown here is derived from an EMBL/GenBank/DDBJ whole genome shotgun (WGS) entry which is preliminary data.</text>
</comment>
<dbReference type="EMBL" id="JACNLK010000013">
    <property type="protein sequence ID" value="MBC8207759.1"/>
    <property type="molecule type" value="Genomic_DNA"/>
</dbReference>
<dbReference type="AlphaFoldDB" id="A0A8J6TCS4"/>
<proteinExistence type="inferred from homology"/>